<evidence type="ECO:0000313" key="3">
    <source>
        <dbReference type="EMBL" id="PWN91790.1"/>
    </source>
</evidence>
<feature type="compositionally biased region" description="Acidic residues" evidence="1">
    <location>
        <begin position="111"/>
        <end position="121"/>
    </location>
</feature>
<evidence type="ECO:0000256" key="1">
    <source>
        <dbReference type="SAM" id="MobiDB-lite"/>
    </source>
</evidence>
<keyword evidence="4" id="KW-1185">Reference proteome</keyword>
<gene>
    <name evidence="3" type="ORF">FA10DRAFT_278517</name>
</gene>
<dbReference type="InParanoid" id="A0A316YQG9"/>
<dbReference type="RefSeq" id="XP_025378988.1">
    <property type="nucleotide sequence ID" value="XM_025523464.1"/>
</dbReference>
<feature type="region of interest" description="Disordered" evidence="1">
    <location>
        <begin position="102"/>
        <end position="179"/>
    </location>
</feature>
<keyword evidence="2" id="KW-0732">Signal</keyword>
<accession>A0A316YQG9</accession>
<evidence type="ECO:0000256" key="2">
    <source>
        <dbReference type="SAM" id="SignalP"/>
    </source>
</evidence>
<feature type="compositionally biased region" description="Basic and acidic residues" evidence="1">
    <location>
        <begin position="165"/>
        <end position="176"/>
    </location>
</feature>
<dbReference type="Proteomes" id="UP000245768">
    <property type="component" value="Unassembled WGS sequence"/>
</dbReference>
<sequence>MKLFVWTLVVCSVFAMQAFCVLPKFFRGCLHGNSDDLCALSDSALQDGGSSSTAPAPHSSKKTGIPRTEKKHNLQDLMPPPEPSIWDKVASSFQALSFCDQASKHKQEPTVVDDEDDDDETLGSNPLSPKPTTTRRQHRSTDRGKESLERRSPLKSMWGGSSSGRTEEKAEEEKPHRNSILRIEDVPNSAYRVPMRTYSYLIFRPNLRPEAMSKVTVRATIIFKGPDNPFEAQLLPPSRQAQGDLKLALNWAFKHESQR</sequence>
<name>A0A316YQG9_9BASI</name>
<feature type="compositionally biased region" description="Polar residues" evidence="1">
    <location>
        <begin position="122"/>
        <end position="132"/>
    </location>
</feature>
<evidence type="ECO:0000313" key="4">
    <source>
        <dbReference type="Proteomes" id="UP000245768"/>
    </source>
</evidence>
<dbReference type="EMBL" id="KZ819635">
    <property type="protein sequence ID" value="PWN91790.1"/>
    <property type="molecule type" value="Genomic_DNA"/>
</dbReference>
<dbReference type="GeneID" id="37045380"/>
<organism evidence="3 4">
    <name type="scientific">Acaromyces ingoldii</name>
    <dbReference type="NCBI Taxonomy" id="215250"/>
    <lineage>
        <taxon>Eukaryota</taxon>
        <taxon>Fungi</taxon>
        <taxon>Dikarya</taxon>
        <taxon>Basidiomycota</taxon>
        <taxon>Ustilaginomycotina</taxon>
        <taxon>Exobasidiomycetes</taxon>
        <taxon>Exobasidiales</taxon>
        <taxon>Cryptobasidiaceae</taxon>
        <taxon>Acaromyces</taxon>
    </lineage>
</organism>
<feature type="region of interest" description="Disordered" evidence="1">
    <location>
        <begin position="45"/>
        <end position="86"/>
    </location>
</feature>
<feature type="compositionally biased region" description="Basic and acidic residues" evidence="1">
    <location>
        <begin position="139"/>
        <end position="152"/>
    </location>
</feature>
<protein>
    <submittedName>
        <fullName evidence="3">Uncharacterized protein</fullName>
    </submittedName>
</protein>
<reference evidence="3 4" key="1">
    <citation type="journal article" date="2018" name="Mol. Biol. Evol.">
        <title>Broad Genomic Sampling Reveals a Smut Pathogenic Ancestry of the Fungal Clade Ustilaginomycotina.</title>
        <authorList>
            <person name="Kijpornyongpan T."/>
            <person name="Mondo S.J."/>
            <person name="Barry K."/>
            <person name="Sandor L."/>
            <person name="Lee J."/>
            <person name="Lipzen A."/>
            <person name="Pangilinan J."/>
            <person name="LaButti K."/>
            <person name="Hainaut M."/>
            <person name="Henrissat B."/>
            <person name="Grigoriev I.V."/>
            <person name="Spatafora J.W."/>
            <person name="Aime M.C."/>
        </authorList>
    </citation>
    <scope>NUCLEOTIDE SEQUENCE [LARGE SCALE GENOMIC DNA]</scope>
    <source>
        <strain evidence="3 4">MCA 4198</strain>
    </source>
</reference>
<feature type="signal peptide" evidence="2">
    <location>
        <begin position="1"/>
        <end position="20"/>
    </location>
</feature>
<feature type="chain" id="PRO_5016462298" evidence="2">
    <location>
        <begin position="21"/>
        <end position="259"/>
    </location>
</feature>
<dbReference type="AlphaFoldDB" id="A0A316YQG9"/>
<proteinExistence type="predicted"/>